<evidence type="ECO:0000313" key="2">
    <source>
        <dbReference type="EMBL" id="NLV10896.1"/>
    </source>
</evidence>
<comment type="caution">
    <text evidence="2">The sequence shown here is derived from an EMBL/GenBank/DDBJ whole genome shotgun (WGS) entry which is preliminary data.</text>
</comment>
<feature type="region of interest" description="Disordered" evidence="1">
    <location>
        <begin position="1"/>
        <end position="28"/>
    </location>
</feature>
<organism evidence="2 3">
    <name type="scientific">Halomicrobium mukohataei</name>
    <dbReference type="NCBI Taxonomy" id="57705"/>
    <lineage>
        <taxon>Archaea</taxon>
        <taxon>Methanobacteriati</taxon>
        <taxon>Methanobacteriota</taxon>
        <taxon>Stenosarchaea group</taxon>
        <taxon>Halobacteria</taxon>
        <taxon>Halobacteriales</taxon>
        <taxon>Haloarculaceae</taxon>
        <taxon>Halomicrobium</taxon>
    </lineage>
</organism>
<dbReference type="EMBL" id="WOYG01000001">
    <property type="protein sequence ID" value="NLV10896.1"/>
    <property type="molecule type" value="Genomic_DNA"/>
</dbReference>
<dbReference type="OrthoDB" id="239959at2157"/>
<proteinExistence type="predicted"/>
<accession>A0A847UEH8</accession>
<reference evidence="2" key="1">
    <citation type="submission" date="2019-12" db="EMBL/GenBank/DDBJ databases">
        <title>Whole-genome sequence of Halomicrobium mukohataei pws1.</title>
        <authorList>
            <person name="Verma D.K."/>
            <person name="Gopal K."/>
            <person name="Prasad E.S."/>
        </authorList>
    </citation>
    <scope>NUCLEOTIDE SEQUENCE</scope>
    <source>
        <strain evidence="2">Pws1</strain>
    </source>
</reference>
<name>A0A847UEH8_9EURY</name>
<evidence type="ECO:0000313" key="3">
    <source>
        <dbReference type="Proteomes" id="UP000608662"/>
    </source>
</evidence>
<protein>
    <submittedName>
        <fullName evidence="2">Uncharacterized protein</fullName>
    </submittedName>
</protein>
<gene>
    <name evidence="2" type="ORF">GOC74_13270</name>
</gene>
<feature type="compositionally biased region" description="Low complexity" evidence="1">
    <location>
        <begin position="1"/>
        <end position="15"/>
    </location>
</feature>
<evidence type="ECO:0000256" key="1">
    <source>
        <dbReference type="SAM" id="MobiDB-lite"/>
    </source>
</evidence>
<dbReference type="RefSeq" id="WP_170094537.1">
    <property type="nucleotide sequence ID" value="NZ_WOYG01000001.1"/>
</dbReference>
<feature type="region of interest" description="Disordered" evidence="1">
    <location>
        <begin position="43"/>
        <end position="93"/>
    </location>
</feature>
<feature type="compositionally biased region" description="Basic and acidic residues" evidence="1">
    <location>
        <begin position="44"/>
        <end position="82"/>
    </location>
</feature>
<sequence>MEHLSSSTASSASCSDEPPGTDGSTLLGRLRAVVTRYCRRLRSGRAETEPTTRSTAERTDPTATLDTERVPERVDPLTDPARDPSGGDSPDIVGIETAAGLRLSVPEHPESTIVSDKWVPVER</sequence>
<dbReference type="AlphaFoldDB" id="A0A847UEH8"/>
<dbReference type="Proteomes" id="UP000608662">
    <property type="component" value="Unassembled WGS sequence"/>
</dbReference>